<keyword evidence="1" id="KW-0547">Nucleotide-binding</keyword>
<evidence type="ECO:0000256" key="1">
    <source>
        <dbReference type="ARBA" id="ARBA00022741"/>
    </source>
</evidence>
<dbReference type="OrthoDB" id="9803432at2"/>
<feature type="domain" description="ATP-dependent RecD2 DNA helicase SH3" evidence="4">
    <location>
        <begin position="560"/>
        <end position="624"/>
    </location>
</feature>
<dbReference type="InterPro" id="IPR027417">
    <property type="entry name" value="P-loop_NTPase"/>
</dbReference>
<dbReference type="InterPro" id="IPR041451">
    <property type="entry name" value="RecD2_SH13"/>
</dbReference>
<dbReference type="KEGG" id="mnh:FG904_02635"/>
<dbReference type="InterPro" id="IPR050534">
    <property type="entry name" value="Coronavir_polyprotein_1ab"/>
</dbReference>
<dbReference type="InterPro" id="IPR027785">
    <property type="entry name" value="UvrD-like_helicase_C"/>
</dbReference>
<dbReference type="GO" id="GO:0003678">
    <property type="term" value="F:DNA helicase activity"/>
    <property type="evidence" value="ECO:0007669"/>
    <property type="project" value="UniProtKB-ARBA"/>
</dbReference>
<evidence type="ECO:0000259" key="3">
    <source>
        <dbReference type="Pfam" id="PF13538"/>
    </source>
</evidence>
<evidence type="ECO:0000259" key="4">
    <source>
        <dbReference type="Pfam" id="PF18335"/>
    </source>
</evidence>
<dbReference type="Pfam" id="PF18335">
    <property type="entry name" value="SH3_13"/>
    <property type="match status" value="1"/>
</dbReference>
<evidence type="ECO:0000256" key="2">
    <source>
        <dbReference type="ARBA" id="ARBA00022840"/>
    </source>
</evidence>
<keyword evidence="2" id="KW-0067">ATP-binding</keyword>
<dbReference type="GO" id="GO:0005524">
    <property type="term" value="F:ATP binding"/>
    <property type="evidence" value="ECO:0007669"/>
    <property type="project" value="UniProtKB-KW"/>
</dbReference>
<dbReference type="Pfam" id="PF13538">
    <property type="entry name" value="UvrD_C_2"/>
    <property type="match status" value="1"/>
</dbReference>
<dbReference type="EMBL" id="CP040825">
    <property type="protein sequence ID" value="QCZ36888.1"/>
    <property type="molecule type" value="Genomic_DNA"/>
</dbReference>
<sequence length="738" mass="85287">MNTVNENGLFIQKIKGGKDEGWALFLFKTEENVTYRVYMTKNFPNLRMRYKVTLNQNDKGSWTLNSFTPIIEVREINWEDQFTKIPNIGKLSAAKLNKAFGKDIFRMVDDLEKYKEKLLEVIKESQIESIKMYYDEKRDLINGLIGSEKNSQSHLEFFYANSLQETILPILDKIHEGQDINYVTHYKTNNPYILINDEYIGFMEVVDRFALSLGWKNDCFYRYEAYFLNRMKFYENYNSTLIRIDVVMKDVQDFFQDLNQDIENEYINLMLQNGSLTLTDQENLKVTRTALLNKEKFIAKKLLNIQKNKPTISLTSETNSQLHALTPLQKRAYSNFINENVSIISGGPGTGKTFIIKHIFDTLKSNKLKSEVDYAILAPTGRAATNIASKSKAKVKTIHSLLQIKDTKTAVPYDVYDKLKDLKILVIDEFSMVDVNLLEKLLKTCPSVEKIVLIGDKDQLPAIGPGDLLNDLINSEKFPTVKFEEFFRSDSQTIWKHFSSIKNKKMPEFEKGVVDLVVSNPQTFKEDILNIFEKKVEKYDIKNTMLICPVNKGELGLDKLNPLIQERINPDGKVIYESNRKTQKITFKIGDKVMQLENRIADDICNGDIGFIKDVIYSNKKTKDNKQQIDKIIVSYERPDAPNKEISYTKNEFEREVKLSYGSTVHKFQGSEIASVIFVVHPDYSGMLKQNLIYTATSRAIKNLTIITISPEFYIQKCLDVDKTNNKIETNLRKFLVD</sequence>
<evidence type="ECO:0000313" key="5">
    <source>
        <dbReference type="EMBL" id="QCZ36888.1"/>
    </source>
</evidence>
<dbReference type="SUPFAM" id="SSF52540">
    <property type="entry name" value="P-loop containing nucleoside triphosphate hydrolases"/>
    <property type="match status" value="1"/>
</dbReference>
<dbReference type="Proteomes" id="UP000305457">
    <property type="component" value="Chromosome"/>
</dbReference>
<feature type="domain" description="UvrD-like helicase C-terminal" evidence="3">
    <location>
        <begin position="660"/>
        <end position="706"/>
    </location>
</feature>
<evidence type="ECO:0000313" key="6">
    <source>
        <dbReference type="Proteomes" id="UP000305457"/>
    </source>
</evidence>
<evidence type="ECO:0008006" key="7">
    <source>
        <dbReference type="Google" id="ProtNLM"/>
    </source>
</evidence>
<organism evidence="5 6">
    <name type="scientific">Mycoplasma nasistruthionis</name>
    <dbReference type="NCBI Taxonomy" id="353852"/>
    <lineage>
        <taxon>Bacteria</taxon>
        <taxon>Bacillati</taxon>
        <taxon>Mycoplasmatota</taxon>
        <taxon>Mollicutes</taxon>
        <taxon>Mycoplasmataceae</taxon>
        <taxon>Mycoplasma</taxon>
    </lineage>
</organism>
<accession>A0A5B7XVJ8</accession>
<proteinExistence type="predicted"/>
<gene>
    <name evidence="5" type="ORF">FG904_02635</name>
</gene>
<dbReference type="PANTHER" id="PTHR43788:SF6">
    <property type="entry name" value="DNA HELICASE B"/>
    <property type="match status" value="1"/>
</dbReference>
<dbReference type="Gene3D" id="3.40.50.300">
    <property type="entry name" value="P-loop containing nucleotide triphosphate hydrolases"/>
    <property type="match status" value="2"/>
</dbReference>
<protein>
    <recommendedName>
        <fullName evidence="7">AAA family ATPase</fullName>
    </recommendedName>
</protein>
<dbReference type="PANTHER" id="PTHR43788">
    <property type="entry name" value="DNA2/NAM7 HELICASE FAMILY MEMBER"/>
    <property type="match status" value="1"/>
</dbReference>
<reference evidence="5 6" key="1">
    <citation type="submission" date="2019-06" db="EMBL/GenBank/DDBJ databases">
        <title>Mycoplasma sp. 2F1A isolated from ostrich.</title>
        <authorList>
            <person name="Spergser J."/>
        </authorList>
    </citation>
    <scope>NUCLEOTIDE SEQUENCE [LARGE SCALE GENOMIC DNA]</scope>
    <source>
        <strain evidence="5 6">2F1A</strain>
    </source>
</reference>
<dbReference type="RefSeq" id="WP_139592368.1">
    <property type="nucleotide sequence ID" value="NZ_CP040825.1"/>
</dbReference>
<dbReference type="Pfam" id="PF13245">
    <property type="entry name" value="AAA_19"/>
    <property type="match status" value="1"/>
</dbReference>
<name>A0A5B7XVJ8_9MOLU</name>
<dbReference type="CDD" id="cd17933">
    <property type="entry name" value="DEXSc_RecD-like"/>
    <property type="match status" value="1"/>
</dbReference>
<dbReference type="AlphaFoldDB" id="A0A5B7XVJ8"/>
<dbReference type="Gene3D" id="2.30.30.940">
    <property type="match status" value="1"/>
</dbReference>
<dbReference type="CDD" id="cd18809">
    <property type="entry name" value="SF1_C_RecD"/>
    <property type="match status" value="1"/>
</dbReference>